<accession>A0ACA9K3I5</accession>
<keyword evidence="2" id="KW-1185">Reference proteome</keyword>
<name>A0ACA9K3I5_9GLOM</name>
<sequence>MVNTRQTKNSLLYEEQIKNKIPPLPPTASPVIPIRSISYNPVVWNDFNVKLHKTRQQQKVNSDWAAVYSIFIQFDSLSDYVRRSSFAFEEDKDQEITDLIRFSFPIEGIERTKVSRWRKVYDLVAFVKTVTKLDHFLEAIRNLNIMINFIQEIDSDEFKNLVYDRNKKINGLIRMSFQIEGVKTETSRLRKIYNLVDIVKETIKKRNISLETFLEHIRDLNIMINYLQDVEPDLFEKLVNLVLSKIKVIILAILKQF</sequence>
<dbReference type="EMBL" id="CAJVPU010000412">
    <property type="protein sequence ID" value="CAG8449674.1"/>
    <property type="molecule type" value="Genomic_DNA"/>
</dbReference>
<protein>
    <submittedName>
        <fullName evidence="1">10807_t:CDS:1</fullName>
    </submittedName>
</protein>
<gene>
    <name evidence="1" type="ORF">DHETER_LOCUS770</name>
</gene>
<evidence type="ECO:0000313" key="2">
    <source>
        <dbReference type="Proteomes" id="UP000789702"/>
    </source>
</evidence>
<evidence type="ECO:0000313" key="1">
    <source>
        <dbReference type="EMBL" id="CAG8449674.1"/>
    </source>
</evidence>
<reference evidence="1" key="1">
    <citation type="submission" date="2021-06" db="EMBL/GenBank/DDBJ databases">
        <authorList>
            <person name="Kallberg Y."/>
            <person name="Tangrot J."/>
            <person name="Rosling A."/>
        </authorList>
    </citation>
    <scope>NUCLEOTIDE SEQUENCE</scope>
    <source>
        <strain evidence="1">IL203A</strain>
    </source>
</reference>
<proteinExistence type="predicted"/>
<organism evidence="1 2">
    <name type="scientific">Dentiscutata heterogama</name>
    <dbReference type="NCBI Taxonomy" id="1316150"/>
    <lineage>
        <taxon>Eukaryota</taxon>
        <taxon>Fungi</taxon>
        <taxon>Fungi incertae sedis</taxon>
        <taxon>Mucoromycota</taxon>
        <taxon>Glomeromycotina</taxon>
        <taxon>Glomeromycetes</taxon>
        <taxon>Diversisporales</taxon>
        <taxon>Gigasporaceae</taxon>
        <taxon>Dentiscutata</taxon>
    </lineage>
</organism>
<comment type="caution">
    <text evidence="1">The sequence shown here is derived from an EMBL/GenBank/DDBJ whole genome shotgun (WGS) entry which is preliminary data.</text>
</comment>
<dbReference type="Proteomes" id="UP000789702">
    <property type="component" value="Unassembled WGS sequence"/>
</dbReference>